<sequence>MTRDYVIEQMAAKADISKKAAEDALRAFLDTLTDGLSKGDSLALTGFGTFQVSTRGARQGVNPRTGEKLQIPAMKVAKFKAGKALKDAVR</sequence>
<dbReference type="SUPFAM" id="SSF47729">
    <property type="entry name" value="IHF-like DNA-binding proteins"/>
    <property type="match status" value="1"/>
</dbReference>
<name>A0A1G2H5L1_9BACT</name>
<dbReference type="InterPro" id="IPR000119">
    <property type="entry name" value="Hist_DNA-bd"/>
</dbReference>
<organism evidence="4 5">
    <name type="scientific">Candidatus Spechtbacteria bacterium RIFCSPHIGHO2_01_FULL_43_30</name>
    <dbReference type="NCBI Taxonomy" id="1802158"/>
    <lineage>
        <taxon>Bacteria</taxon>
        <taxon>Candidatus Spechtiibacteriota</taxon>
    </lineage>
</organism>
<dbReference type="Proteomes" id="UP000177932">
    <property type="component" value="Unassembled WGS sequence"/>
</dbReference>
<comment type="similarity">
    <text evidence="3">Belongs to the bacterial histone-like protein family.</text>
</comment>
<dbReference type="Pfam" id="PF00216">
    <property type="entry name" value="Bac_DNA_binding"/>
    <property type="match status" value="1"/>
</dbReference>
<dbReference type="PRINTS" id="PR01727">
    <property type="entry name" value="DNABINDINGHU"/>
</dbReference>
<reference evidence="4 5" key="1">
    <citation type="journal article" date="2016" name="Nat. Commun.">
        <title>Thousands of microbial genomes shed light on interconnected biogeochemical processes in an aquifer system.</title>
        <authorList>
            <person name="Anantharaman K."/>
            <person name="Brown C.T."/>
            <person name="Hug L.A."/>
            <person name="Sharon I."/>
            <person name="Castelle C.J."/>
            <person name="Probst A.J."/>
            <person name="Thomas B.C."/>
            <person name="Singh A."/>
            <person name="Wilkins M.J."/>
            <person name="Karaoz U."/>
            <person name="Brodie E.L."/>
            <person name="Williams K.H."/>
            <person name="Hubbard S.S."/>
            <person name="Banfield J.F."/>
        </authorList>
    </citation>
    <scope>NUCLEOTIDE SEQUENCE [LARGE SCALE GENOMIC DNA]</scope>
</reference>
<dbReference type="GO" id="GO:0003677">
    <property type="term" value="F:DNA binding"/>
    <property type="evidence" value="ECO:0007669"/>
    <property type="project" value="UniProtKB-KW"/>
</dbReference>
<evidence type="ECO:0000313" key="4">
    <source>
        <dbReference type="EMBL" id="OGZ57753.1"/>
    </source>
</evidence>
<dbReference type="STRING" id="1802158.A2827_00815"/>
<dbReference type="GO" id="GO:0030261">
    <property type="term" value="P:chromosome condensation"/>
    <property type="evidence" value="ECO:0007669"/>
    <property type="project" value="UniProtKB-KW"/>
</dbReference>
<dbReference type="GO" id="GO:0005829">
    <property type="term" value="C:cytosol"/>
    <property type="evidence" value="ECO:0007669"/>
    <property type="project" value="TreeGrafter"/>
</dbReference>
<keyword evidence="2 4" id="KW-0238">DNA-binding</keyword>
<accession>A0A1G2H5L1</accession>
<dbReference type="AlphaFoldDB" id="A0A1G2H5L1"/>
<dbReference type="Gene3D" id="4.10.520.10">
    <property type="entry name" value="IHF-like DNA-binding proteins"/>
    <property type="match status" value="1"/>
</dbReference>
<dbReference type="CDD" id="cd13831">
    <property type="entry name" value="HU"/>
    <property type="match status" value="1"/>
</dbReference>
<gene>
    <name evidence="4" type="ORF">A2827_00815</name>
</gene>
<evidence type="ECO:0000256" key="1">
    <source>
        <dbReference type="ARBA" id="ARBA00023067"/>
    </source>
</evidence>
<dbReference type="SMART" id="SM00411">
    <property type="entry name" value="BHL"/>
    <property type="match status" value="1"/>
</dbReference>
<dbReference type="PANTHER" id="PTHR33175:SF3">
    <property type="entry name" value="DNA-BINDING PROTEIN HU-BETA"/>
    <property type="match status" value="1"/>
</dbReference>
<dbReference type="EMBL" id="MHOD01000023">
    <property type="protein sequence ID" value="OGZ57753.1"/>
    <property type="molecule type" value="Genomic_DNA"/>
</dbReference>
<evidence type="ECO:0000256" key="2">
    <source>
        <dbReference type="ARBA" id="ARBA00023125"/>
    </source>
</evidence>
<proteinExistence type="inferred from homology"/>
<keyword evidence="1" id="KW-0226">DNA condensation</keyword>
<dbReference type="InterPro" id="IPR020816">
    <property type="entry name" value="Histone-like_DNA-bd_CS"/>
</dbReference>
<dbReference type="PANTHER" id="PTHR33175">
    <property type="entry name" value="DNA-BINDING PROTEIN HU"/>
    <property type="match status" value="1"/>
</dbReference>
<evidence type="ECO:0000256" key="3">
    <source>
        <dbReference type="RuleBase" id="RU003939"/>
    </source>
</evidence>
<evidence type="ECO:0000313" key="5">
    <source>
        <dbReference type="Proteomes" id="UP000177932"/>
    </source>
</evidence>
<protein>
    <submittedName>
        <fullName evidence="4">DNA-binding protein HU</fullName>
    </submittedName>
</protein>
<dbReference type="GO" id="GO:0030527">
    <property type="term" value="F:structural constituent of chromatin"/>
    <property type="evidence" value="ECO:0007669"/>
    <property type="project" value="InterPro"/>
</dbReference>
<dbReference type="InterPro" id="IPR010992">
    <property type="entry name" value="IHF-like_DNA-bd_dom_sf"/>
</dbReference>
<dbReference type="PROSITE" id="PS00045">
    <property type="entry name" value="HISTONE_LIKE"/>
    <property type="match status" value="1"/>
</dbReference>
<comment type="caution">
    <text evidence="4">The sequence shown here is derived from an EMBL/GenBank/DDBJ whole genome shotgun (WGS) entry which is preliminary data.</text>
</comment>